<sequence length="209" mass="22793">MASSIHRPALVTAKIGFGLLAFSSIVSEIATIIERGTWVPENFFAYFTIETNMLVVLSLLLSAVATAANAQGARINAFRAAVTVYILIVGIGFALLLSGLVDVDFTAVPWNNTVLHYVMPVVMLLDLLIDRPTKRIRFGTALIWLIFPAGYAAFSLVRGNLIGWYPYPFLNPTDQGYAPVVLTIIGLVVLGVVLTWLVTLLSRRPGKSR</sequence>
<keyword evidence="1" id="KW-0812">Transmembrane</keyword>
<feature type="transmembrane region" description="Helical" evidence="1">
    <location>
        <begin position="177"/>
        <end position="201"/>
    </location>
</feature>
<evidence type="ECO:0000256" key="1">
    <source>
        <dbReference type="SAM" id="Phobius"/>
    </source>
</evidence>
<dbReference type="OrthoDB" id="9809977at2"/>
<feature type="transmembrane region" description="Helical" evidence="1">
    <location>
        <begin position="43"/>
        <end position="68"/>
    </location>
</feature>
<keyword evidence="1" id="KW-0472">Membrane</keyword>
<dbReference type="Proteomes" id="UP000490386">
    <property type="component" value="Unassembled WGS sequence"/>
</dbReference>
<accession>A0A7J5B5K4</accession>
<evidence type="ECO:0000313" key="2">
    <source>
        <dbReference type="EMBL" id="KAB1639393.1"/>
    </source>
</evidence>
<dbReference type="RefSeq" id="WP_151422358.1">
    <property type="nucleotide sequence ID" value="NZ_CANKVH010000007.1"/>
</dbReference>
<comment type="caution">
    <text evidence="2">The sequence shown here is derived from an EMBL/GenBank/DDBJ whole genome shotgun (WGS) entry which is preliminary data.</text>
</comment>
<dbReference type="EMBL" id="WBJX01000001">
    <property type="protein sequence ID" value="KAB1639393.1"/>
    <property type="molecule type" value="Genomic_DNA"/>
</dbReference>
<feature type="transmembrane region" description="Helical" evidence="1">
    <location>
        <begin position="141"/>
        <end position="165"/>
    </location>
</feature>
<keyword evidence="1" id="KW-1133">Transmembrane helix</keyword>
<reference evidence="2 3" key="1">
    <citation type="submission" date="2019-09" db="EMBL/GenBank/DDBJ databases">
        <title>Phylogeny of genus Pseudoclavibacter and closely related genus.</title>
        <authorList>
            <person name="Li Y."/>
        </authorList>
    </citation>
    <scope>NUCLEOTIDE SEQUENCE [LARGE SCALE GENOMIC DNA]</scope>
    <source>
        <strain evidence="2 3">THG-MD12</strain>
    </source>
</reference>
<dbReference type="NCBIfam" id="NF038065">
    <property type="entry name" value="Pr6Pr"/>
    <property type="match status" value="1"/>
</dbReference>
<feature type="transmembrane region" description="Helical" evidence="1">
    <location>
        <begin position="113"/>
        <end position="129"/>
    </location>
</feature>
<organism evidence="2 3">
    <name type="scientific">Pseudoclavibacter terrae</name>
    <dbReference type="NCBI Taxonomy" id="1530195"/>
    <lineage>
        <taxon>Bacteria</taxon>
        <taxon>Bacillati</taxon>
        <taxon>Actinomycetota</taxon>
        <taxon>Actinomycetes</taxon>
        <taxon>Micrococcales</taxon>
        <taxon>Microbacteriaceae</taxon>
        <taxon>Pseudoclavibacter</taxon>
    </lineage>
</organism>
<name>A0A7J5B5K4_9MICO</name>
<protein>
    <recommendedName>
        <fullName evidence="4">Pr6Pr family membrane protein</fullName>
    </recommendedName>
</protein>
<keyword evidence="3" id="KW-1185">Reference proteome</keyword>
<evidence type="ECO:0008006" key="4">
    <source>
        <dbReference type="Google" id="ProtNLM"/>
    </source>
</evidence>
<dbReference type="AlphaFoldDB" id="A0A7J5B5K4"/>
<proteinExistence type="predicted"/>
<feature type="transmembrane region" description="Helical" evidence="1">
    <location>
        <begin position="80"/>
        <end position="101"/>
    </location>
</feature>
<gene>
    <name evidence="2" type="ORF">F8O03_03390</name>
</gene>
<dbReference type="InterPro" id="IPR049713">
    <property type="entry name" value="Pr6Pr-like"/>
</dbReference>
<evidence type="ECO:0000313" key="3">
    <source>
        <dbReference type="Proteomes" id="UP000490386"/>
    </source>
</evidence>